<dbReference type="RefSeq" id="WP_256621381.1">
    <property type="nucleotide sequence ID" value="NZ_JTEO01000001.1"/>
</dbReference>
<dbReference type="InterPro" id="IPR055690">
    <property type="entry name" value="DUF7266"/>
</dbReference>
<evidence type="ECO:0000313" key="2">
    <source>
        <dbReference type="EMBL" id="MCQ6961723.1"/>
    </source>
</evidence>
<evidence type="ECO:0000256" key="1">
    <source>
        <dbReference type="SAM" id="Phobius"/>
    </source>
</evidence>
<keyword evidence="1" id="KW-1133">Transmembrane helix</keyword>
<name>A0AAE3H9M3_9EURY</name>
<gene>
    <name evidence="2" type="ORF">PV02_00605</name>
</gene>
<sequence length="157" mass="17112">MRGLTGDENAVSVPLGFILTFSITVLVLVIALSSFYSMMGQAEQTVMRDEFEIHGSDIAARIASIDTTVGIAKDAGATIGKISYRLSLPDRIAGEEYSIEFSNATNDITIMSGDRIETRVKVPYSTRDTTVTPTILYSSKGEFLMVYNPINNTIEIS</sequence>
<reference evidence="2 3" key="1">
    <citation type="journal article" date="2011" name="Appl. Environ. Microbiol.">
        <title>Methanogenic archaea isolated from Taiwan's Chelungpu fault.</title>
        <authorList>
            <person name="Wu S.Y."/>
            <person name="Lai M.C."/>
        </authorList>
    </citation>
    <scope>NUCLEOTIDE SEQUENCE [LARGE SCALE GENOMIC DNA]</scope>
    <source>
        <strain evidence="2 3">St545Mb</strain>
    </source>
</reference>
<dbReference type="AlphaFoldDB" id="A0AAE3H9M3"/>
<accession>A0AAE3H9M3</accession>
<dbReference type="Proteomes" id="UP001206983">
    <property type="component" value="Unassembled WGS sequence"/>
</dbReference>
<feature type="transmembrane region" description="Helical" evidence="1">
    <location>
        <begin position="15"/>
        <end position="38"/>
    </location>
</feature>
<keyword evidence="1" id="KW-0812">Transmembrane</keyword>
<comment type="caution">
    <text evidence="2">The sequence shown here is derived from an EMBL/GenBank/DDBJ whole genome shotgun (WGS) entry which is preliminary data.</text>
</comment>
<dbReference type="EMBL" id="JTEO01000001">
    <property type="protein sequence ID" value="MCQ6961723.1"/>
    <property type="molecule type" value="Genomic_DNA"/>
</dbReference>
<keyword evidence="3" id="KW-1185">Reference proteome</keyword>
<organism evidence="2 3">
    <name type="scientific">Methanolobus chelungpuianus</name>
    <dbReference type="NCBI Taxonomy" id="502115"/>
    <lineage>
        <taxon>Archaea</taxon>
        <taxon>Methanobacteriati</taxon>
        <taxon>Methanobacteriota</taxon>
        <taxon>Stenosarchaea group</taxon>
        <taxon>Methanomicrobia</taxon>
        <taxon>Methanosarcinales</taxon>
        <taxon>Methanosarcinaceae</taxon>
        <taxon>Methanolobus</taxon>
    </lineage>
</organism>
<dbReference type="Pfam" id="PF23928">
    <property type="entry name" value="DUF7266"/>
    <property type="match status" value="1"/>
</dbReference>
<keyword evidence="1" id="KW-0472">Membrane</keyword>
<evidence type="ECO:0000313" key="3">
    <source>
        <dbReference type="Proteomes" id="UP001206983"/>
    </source>
</evidence>
<proteinExistence type="predicted"/>
<protein>
    <submittedName>
        <fullName evidence="2">Uncharacterized protein</fullName>
    </submittedName>
</protein>